<feature type="transmembrane region" description="Helical" evidence="1">
    <location>
        <begin position="75"/>
        <end position="92"/>
    </location>
</feature>
<evidence type="ECO:0000256" key="1">
    <source>
        <dbReference type="SAM" id="Phobius"/>
    </source>
</evidence>
<feature type="transmembrane region" description="Helical" evidence="1">
    <location>
        <begin position="51"/>
        <end position="68"/>
    </location>
</feature>
<sequence length="144" mass="15914">MRASRSHSGRPSIPRRALAVTALACLPLVWAVIATRDGQLTLPITITPRDLAAFWALILLALWAFRAAQKMQASTSLLLAHTLPFFATIAAIRAGLPVMQSLFATHLVTLILDLILKNRRPEWWARLRLGESLLILACLYALIP</sequence>
<keyword evidence="1" id="KW-0472">Membrane</keyword>
<keyword evidence="3" id="KW-1185">Reference proteome</keyword>
<organism evidence="2 3">
    <name type="scientific">Thioclava litoralis</name>
    <dbReference type="NCBI Taxonomy" id="3076557"/>
    <lineage>
        <taxon>Bacteria</taxon>
        <taxon>Pseudomonadati</taxon>
        <taxon>Pseudomonadota</taxon>
        <taxon>Alphaproteobacteria</taxon>
        <taxon>Rhodobacterales</taxon>
        <taxon>Paracoccaceae</taxon>
        <taxon>Thioclava</taxon>
    </lineage>
</organism>
<proteinExistence type="predicted"/>
<protein>
    <submittedName>
        <fullName evidence="2">Uncharacterized protein</fullName>
    </submittedName>
</protein>
<reference evidence="2 3" key="1">
    <citation type="submission" date="2023-09" db="EMBL/GenBank/DDBJ databases">
        <title>Thioclava shenzhenensis sp. nov., a multidrug resistant bacteria-antagonizing species isolated from coastal seawater.</title>
        <authorList>
            <person name="Long M."/>
        </authorList>
    </citation>
    <scope>NUCLEOTIDE SEQUENCE [LARGE SCALE GENOMIC DNA]</scope>
    <source>
        <strain evidence="2 3">FTW29</strain>
    </source>
</reference>
<dbReference type="EMBL" id="CP135443">
    <property type="protein sequence ID" value="WRY32770.1"/>
    <property type="molecule type" value="Genomic_DNA"/>
</dbReference>
<name>A0ABZ1DWI8_9RHOB</name>
<evidence type="ECO:0000313" key="2">
    <source>
        <dbReference type="EMBL" id="WRY32770.1"/>
    </source>
</evidence>
<dbReference type="Proteomes" id="UP001623290">
    <property type="component" value="Chromosome"/>
</dbReference>
<evidence type="ECO:0000313" key="3">
    <source>
        <dbReference type="Proteomes" id="UP001623290"/>
    </source>
</evidence>
<dbReference type="RefSeq" id="WP_406720303.1">
    <property type="nucleotide sequence ID" value="NZ_CP135443.1"/>
</dbReference>
<keyword evidence="1" id="KW-1133">Transmembrane helix</keyword>
<gene>
    <name evidence="2" type="ORF">RPE78_08590</name>
</gene>
<accession>A0ABZ1DWI8</accession>
<keyword evidence="1" id="KW-0812">Transmembrane</keyword>